<keyword evidence="1" id="KW-0812">Transmembrane</keyword>
<evidence type="ECO:0000313" key="2">
    <source>
        <dbReference type="EMBL" id="MOY42045.1"/>
    </source>
</evidence>
<accession>A0A4D5RYI6</accession>
<sequence length="75" mass="8782">MPLGILVHWVQVMRSTGTLGRRWLMGDKGFVDRRMCLLSETLALIPGCNCPVLFFFFFLHLWVYNLYTYNALKPL</sequence>
<reference evidence="2" key="1">
    <citation type="submission" date="2019-04" db="EMBL/GenBank/DDBJ databases">
        <title>An insight into the mialome of Ixodes scapularis.</title>
        <authorList>
            <person name="Ribeiro J.M."/>
            <person name="Mather T.N."/>
            <person name="Karim S."/>
        </authorList>
    </citation>
    <scope>NUCLEOTIDE SEQUENCE</scope>
</reference>
<proteinExistence type="predicted"/>
<dbReference type="AlphaFoldDB" id="A0A4D5RYI6"/>
<feature type="transmembrane region" description="Helical" evidence="1">
    <location>
        <begin position="42"/>
        <end position="64"/>
    </location>
</feature>
<evidence type="ECO:0000256" key="1">
    <source>
        <dbReference type="SAM" id="Phobius"/>
    </source>
</evidence>
<protein>
    <submittedName>
        <fullName evidence="2">Uncharacterized protein</fullName>
    </submittedName>
</protein>
<dbReference type="EMBL" id="GHJT01008074">
    <property type="protein sequence ID" value="MOY42045.1"/>
    <property type="molecule type" value="Transcribed_RNA"/>
</dbReference>
<organism evidence="2">
    <name type="scientific">Ixodes scapularis</name>
    <name type="common">Black-legged tick</name>
    <name type="synonym">Deer tick</name>
    <dbReference type="NCBI Taxonomy" id="6945"/>
    <lineage>
        <taxon>Eukaryota</taxon>
        <taxon>Metazoa</taxon>
        <taxon>Ecdysozoa</taxon>
        <taxon>Arthropoda</taxon>
        <taxon>Chelicerata</taxon>
        <taxon>Arachnida</taxon>
        <taxon>Acari</taxon>
        <taxon>Parasitiformes</taxon>
        <taxon>Ixodida</taxon>
        <taxon>Ixodoidea</taxon>
        <taxon>Ixodidae</taxon>
        <taxon>Ixodinae</taxon>
        <taxon>Ixodes</taxon>
    </lineage>
</organism>
<name>A0A4D5RYI6_IXOSC</name>
<keyword evidence="1" id="KW-1133">Transmembrane helix</keyword>
<keyword evidence="1" id="KW-0472">Membrane</keyword>